<keyword evidence="3 9" id="KW-1003">Cell membrane</keyword>
<evidence type="ECO:0000256" key="9">
    <source>
        <dbReference type="HAMAP-Rule" id="MF_00422"/>
    </source>
</evidence>
<sequence>MTAYLQQLFSSGLYKRAQGKVARQATFYALAIVVAAGAWSLHGSLRTSDDLGVQRASTPVALSVLALGCWAAFRLIQLPKFADFLIAVEAEMNKVSWPSRASLFRASAVVIAVIFLLAMLLFGYDVAWKWLLGLILTR</sequence>
<dbReference type="InterPro" id="IPR038379">
    <property type="entry name" value="SecE_sf"/>
</dbReference>
<dbReference type="Proteomes" id="UP000317429">
    <property type="component" value="Chromosome"/>
</dbReference>
<comment type="caution">
    <text evidence="9">Lacks conserved residue(s) required for the propagation of feature annotation.</text>
</comment>
<dbReference type="HAMAP" id="MF_00422">
    <property type="entry name" value="SecE"/>
    <property type="match status" value="1"/>
</dbReference>
<keyword evidence="11" id="KW-1185">Reference proteome</keyword>
<protein>
    <recommendedName>
        <fullName evidence="9">Protein translocase subunit SecE</fullName>
    </recommendedName>
</protein>
<keyword evidence="2 9" id="KW-0813">Transport</keyword>
<evidence type="ECO:0000256" key="7">
    <source>
        <dbReference type="ARBA" id="ARBA00023010"/>
    </source>
</evidence>
<keyword evidence="4 9" id="KW-0812">Transmembrane</keyword>
<keyword evidence="6 9" id="KW-1133">Transmembrane helix</keyword>
<dbReference type="EMBL" id="CP036291">
    <property type="protein sequence ID" value="QDU91427.1"/>
    <property type="molecule type" value="Genomic_DNA"/>
</dbReference>
<evidence type="ECO:0000256" key="8">
    <source>
        <dbReference type="ARBA" id="ARBA00023136"/>
    </source>
</evidence>
<dbReference type="PANTHER" id="PTHR33910">
    <property type="entry name" value="PROTEIN TRANSLOCASE SUBUNIT SECE"/>
    <property type="match status" value="1"/>
</dbReference>
<comment type="similarity">
    <text evidence="9">Belongs to the SecE/SEC61-gamma family.</text>
</comment>
<evidence type="ECO:0000313" key="11">
    <source>
        <dbReference type="Proteomes" id="UP000317429"/>
    </source>
</evidence>
<keyword evidence="5 9" id="KW-0653">Protein transport</keyword>
<comment type="subcellular location">
    <subcellularLocation>
        <location evidence="1">Membrane</location>
    </subcellularLocation>
</comment>
<dbReference type="OrthoDB" id="284370at2"/>
<name>A0A518DIW7_9BACT</name>
<feature type="transmembrane region" description="Helical" evidence="9">
    <location>
        <begin position="59"/>
        <end position="76"/>
    </location>
</feature>
<dbReference type="Gene3D" id="1.20.5.1030">
    <property type="entry name" value="Preprotein translocase secy subunit"/>
    <property type="match status" value="1"/>
</dbReference>
<comment type="function">
    <text evidence="9">Essential subunit of the Sec protein translocation channel SecYEG. Clamps together the 2 halves of SecY. May contact the channel plug during translocation.</text>
</comment>
<feature type="transmembrane region" description="Helical" evidence="9">
    <location>
        <begin position="102"/>
        <end position="124"/>
    </location>
</feature>
<evidence type="ECO:0000256" key="5">
    <source>
        <dbReference type="ARBA" id="ARBA00022927"/>
    </source>
</evidence>
<evidence type="ECO:0000256" key="2">
    <source>
        <dbReference type="ARBA" id="ARBA00022448"/>
    </source>
</evidence>
<dbReference type="GO" id="GO:0043952">
    <property type="term" value="P:protein transport by the Sec complex"/>
    <property type="evidence" value="ECO:0007669"/>
    <property type="project" value="UniProtKB-UniRule"/>
</dbReference>
<dbReference type="Pfam" id="PF00584">
    <property type="entry name" value="SecE"/>
    <property type="match status" value="1"/>
</dbReference>
<keyword evidence="8 9" id="KW-0472">Membrane</keyword>
<evidence type="ECO:0000313" key="10">
    <source>
        <dbReference type="EMBL" id="QDU91427.1"/>
    </source>
</evidence>
<accession>A0A518DIW7</accession>
<dbReference type="GO" id="GO:0006605">
    <property type="term" value="P:protein targeting"/>
    <property type="evidence" value="ECO:0007669"/>
    <property type="project" value="UniProtKB-UniRule"/>
</dbReference>
<evidence type="ECO:0000256" key="6">
    <source>
        <dbReference type="ARBA" id="ARBA00022989"/>
    </source>
</evidence>
<reference evidence="10 11" key="1">
    <citation type="submission" date="2019-02" db="EMBL/GenBank/DDBJ databases">
        <title>Deep-cultivation of Planctomycetes and their phenomic and genomic characterization uncovers novel biology.</title>
        <authorList>
            <person name="Wiegand S."/>
            <person name="Jogler M."/>
            <person name="Boedeker C."/>
            <person name="Pinto D."/>
            <person name="Vollmers J."/>
            <person name="Rivas-Marin E."/>
            <person name="Kohn T."/>
            <person name="Peeters S.H."/>
            <person name="Heuer A."/>
            <person name="Rast P."/>
            <person name="Oberbeckmann S."/>
            <person name="Bunk B."/>
            <person name="Jeske O."/>
            <person name="Meyerdierks A."/>
            <person name="Storesund J.E."/>
            <person name="Kallscheuer N."/>
            <person name="Luecker S."/>
            <person name="Lage O.M."/>
            <person name="Pohl T."/>
            <person name="Merkel B.J."/>
            <person name="Hornburger P."/>
            <person name="Mueller R.-W."/>
            <person name="Bruemmer F."/>
            <person name="Labrenz M."/>
            <person name="Spormann A.M."/>
            <person name="Op den Camp H."/>
            <person name="Overmann J."/>
            <person name="Amann R."/>
            <person name="Jetten M.S.M."/>
            <person name="Mascher T."/>
            <person name="Medema M.H."/>
            <person name="Devos D.P."/>
            <person name="Kaster A.-K."/>
            <person name="Ovreas L."/>
            <person name="Rohde M."/>
            <person name="Galperin M.Y."/>
            <person name="Jogler C."/>
        </authorList>
    </citation>
    <scope>NUCLEOTIDE SEQUENCE [LARGE SCALE GENOMIC DNA]</scope>
    <source>
        <strain evidence="10 11">Pla175</strain>
    </source>
</reference>
<proteinExistence type="inferred from homology"/>
<evidence type="ECO:0000256" key="1">
    <source>
        <dbReference type="ARBA" id="ARBA00004370"/>
    </source>
</evidence>
<dbReference type="NCBIfam" id="TIGR00964">
    <property type="entry name" value="secE_bact"/>
    <property type="match status" value="1"/>
</dbReference>
<dbReference type="PANTHER" id="PTHR33910:SF1">
    <property type="entry name" value="PROTEIN TRANSLOCASE SUBUNIT SECE"/>
    <property type="match status" value="1"/>
</dbReference>
<dbReference type="RefSeq" id="WP_145291525.1">
    <property type="nucleotide sequence ID" value="NZ_CP036291.1"/>
</dbReference>
<feature type="transmembrane region" description="Helical" evidence="9">
    <location>
        <begin position="21"/>
        <end position="39"/>
    </location>
</feature>
<evidence type="ECO:0000256" key="4">
    <source>
        <dbReference type="ARBA" id="ARBA00022692"/>
    </source>
</evidence>
<keyword evidence="7 9" id="KW-0811">Translocation</keyword>
<dbReference type="GO" id="GO:0065002">
    <property type="term" value="P:intracellular protein transmembrane transport"/>
    <property type="evidence" value="ECO:0007669"/>
    <property type="project" value="UniProtKB-UniRule"/>
</dbReference>
<evidence type="ECO:0000256" key="3">
    <source>
        <dbReference type="ARBA" id="ARBA00022475"/>
    </source>
</evidence>
<dbReference type="AlphaFoldDB" id="A0A518DIW7"/>
<dbReference type="GO" id="GO:0009306">
    <property type="term" value="P:protein secretion"/>
    <property type="evidence" value="ECO:0007669"/>
    <property type="project" value="UniProtKB-UniRule"/>
</dbReference>
<dbReference type="GO" id="GO:0008320">
    <property type="term" value="F:protein transmembrane transporter activity"/>
    <property type="evidence" value="ECO:0007669"/>
    <property type="project" value="UniProtKB-UniRule"/>
</dbReference>
<gene>
    <name evidence="9" type="primary">secE</name>
    <name evidence="10" type="ORF">Pla175_48550</name>
</gene>
<organism evidence="10 11">
    <name type="scientific">Pirellulimonas nuda</name>
    <dbReference type="NCBI Taxonomy" id="2528009"/>
    <lineage>
        <taxon>Bacteria</taxon>
        <taxon>Pseudomonadati</taxon>
        <taxon>Planctomycetota</taxon>
        <taxon>Planctomycetia</taxon>
        <taxon>Pirellulales</taxon>
        <taxon>Lacipirellulaceae</taxon>
        <taxon>Pirellulimonas</taxon>
    </lineage>
</organism>
<dbReference type="GO" id="GO:0005886">
    <property type="term" value="C:plasma membrane"/>
    <property type="evidence" value="ECO:0007669"/>
    <property type="project" value="UniProtKB-UniRule"/>
</dbReference>
<dbReference type="InterPro" id="IPR005807">
    <property type="entry name" value="SecE_bac"/>
</dbReference>
<dbReference type="KEGG" id="pnd:Pla175_48550"/>
<comment type="subunit">
    <text evidence="9">Component of the Sec protein translocase complex. Heterotrimer consisting of SecY, SecE and SecG subunits. The heterotrimers can form oligomers, although 1 heterotrimer is thought to be able to translocate proteins. Interacts with the ribosome. Interacts with SecDF, and other proteins may be involved. Interacts with SecA.</text>
</comment>
<dbReference type="InterPro" id="IPR001901">
    <property type="entry name" value="Translocase_SecE/Sec61-g"/>
</dbReference>